<evidence type="ECO:0008006" key="4">
    <source>
        <dbReference type="Google" id="ProtNLM"/>
    </source>
</evidence>
<dbReference type="RefSeq" id="XP_046115881.1">
    <property type="nucleotide sequence ID" value="XM_046266673.1"/>
</dbReference>
<dbReference type="OrthoDB" id="8954335at2759"/>
<dbReference type="EMBL" id="MU251265">
    <property type="protein sequence ID" value="KAG9251957.1"/>
    <property type="molecule type" value="Genomic_DNA"/>
</dbReference>
<evidence type="ECO:0000313" key="3">
    <source>
        <dbReference type="Proteomes" id="UP000887229"/>
    </source>
</evidence>
<dbReference type="SUPFAM" id="SSF52540">
    <property type="entry name" value="P-loop containing nucleoside triphosphate hydrolases"/>
    <property type="match status" value="1"/>
</dbReference>
<dbReference type="InterPro" id="IPR027417">
    <property type="entry name" value="P-loop_NTPase"/>
</dbReference>
<sequence>MGVTGSGKTSFISHFAPDAKVGYSLASCTSEVGIYDITVDQHRMYLIDTPGFDDTNRSDTDILREVADWLNKAYEGGIKLAGIIYLHRIIDNRMSGSAMKNLRMFKMLCGDDALSCVVLATTMWNQVSTEQGAQREHELRTKPEFWAGMISKGSRVMRQDNGAESAREILRCILSQRHRVSLDLQREMASGKTLDQTAAGRAVQAEMEAMERKYKKEMENLRRENEEARLKQDMEAQAEIAAIRADMEDRWRKDVEDHNRLRVDMETLRAERAEELAKERELAHELQLQHEKKMHEAEAKLVASQFKTSEMELKLRLATSDAENAKLQREKAELERKVEEGCSVM</sequence>
<organism evidence="2 3">
    <name type="scientific">Emericellopsis atlantica</name>
    <dbReference type="NCBI Taxonomy" id="2614577"/>
    <lineage>
        <taxon>Eukaryota</taxon>
        <taxon>Fungi</taxon>
        <taxon>Dikarya</taxon>
        <taxon>Ascomycota</taxon>
        <taxon>Pezizomycotina</taxon>
        <taxon>Sordariomycetes</taxon>
        <taxon>Hypocreomycetidae</taxon>
        <taxon>Hypocreales</taxon>
        <taxon>Bionectriaceae</taxon>
        <taxon>Emericellopsis</taxon>
    </lineage>
</organism>
<reference evidence="2" key="1">
    <citation type="journal article" date="2021" name="IMA Fungus">
        <title>Genomic characterization of three marine fungi, including Emericellopsis atlantica sp. nov. with signatures of a generalist lifestyle and marine biomass degradation.</title>
        <authorList>
            <person name="Hagestad O.C."/>
            <person name="Hou L."/>
            <person name="Andersen J.H."/>
            <person name="Hansen E.H."/>
            <person name="Altermark B."/>
            <person name="Li C."/>
            <person name="Kuhnert E."/>
            <person name="Cox R.J."/>
            <person name="Crous P.W."/>
            <person name="Spatafora J.W."/>
            <person name="Lail K."/>
            <person name="Amirebrahimi M."/>
            <person name="Lipzen A."/>
            <person name="Pangilinan J."/>
            <person name="Andreopoulos W."/>
            <person name="Hayes R.D."/>
            <person name="Ng V."/>
            <person name="Grigoriev I.V."/>
            <person name="Jackson S.A."/>
            <person name="Sutton T.D.S."/>
            <person name="Dobson A.D.W."/>
            <person name="Rama T."/>
        </authorList>
    </citation>
    <scope>NUCLEOTIDE SEQUENCE</scope>
    <source>
        <strain evidence="2">TS7</strain>
    </source>
</reference>
<keyword evidence="3" id="KW-1185">Reference proteome</keyword>
<dbReference type="AlphaFoldDB" id="A0A9P7ZHV4"/>
<dbReference type="GeneID" id="70297576"/>
<gene>
    <name evidence="2" type="ORF">F5Z01DRAFT_727803</name>
</gene>
<keyword evidence="1" id="KW-0175">Coiled coil</keyword>
<protein>
    <recommendedName>
        <fullName evidence="4">G domain-containing protein</fullName>
    </recommendedName>
</protein>
<evidence type="ECO:0000313" key="2">
    <source>
        <dbReference type="EMBL" id="KAG9251957.1"/>
    </source>
</evidence>
<accession>A0A9P7ZHV4</accession>
<dbReference type="Proteomes" id="UP000887229">
    <property type="component" value="Unassembled WGS sequence"/>
</dbReference>
<evidence type="ECO:0000256" key="1">
    <source>
        <dbReference type="SAM" id="Coils"/>
    </source>
</evidence>
<dbReference type="Gene3D" id="3.40.50.300">
    <property type="entry name" value="P-loop containing nucleotide triphosphate hydrolases"/>
    <property type="match status" value="1"/>
</dbReference>
<proteinExistence type="predicted"/>
<name>A0A9P7ZHV4_9HYPO</name>
<feature type="coiled-coil region" evidence="1">
    <location>
        <begin position="200"/>
        <end position="285"/>
    </location>
</feature>
<feature type="coiled-coil region" evidence="1">
    <location>
        <begin position="310"/>
        <end position="344"/>
    </location>
</feature>
<comment type="caution">
    <text evidence="2">The sequence shown here is derived from an EMBL/GenBank/DDBJ whole genome shotgun (WGS) entry which is preliminary data.</text>
</comment>